<dbReference type="PANTHER" id="PTHR31849:SF1">
    <property type="entry name" value="CYSTEINE-RICH DPF MOTIF DOMAIN-CONTAINING PROTEIN 1"/>
    <property type="match status" value="1"/>
</dbReference>
<evidence type="ECO:0000256" key="2">
    <source>
        <dbReference type="ARBA" id="ARBA00014801"/>
    </source>
</evidence>
<dbReference type="HOGENOM" id="CLU_138011_0_0_1"/>
<keyword evidence="5" id="KW-1185">Reference proteome</keyword>
<dbReference type="STRING" id="45351.A7RIP9"/>
<organism evidence="4 5">
    <name type="scientific">Nematostella vectensis</name>
    <name type="common">Starlet sea anemone</name>
    <dbReference type="NCBI Taxonomy" id="45351"/>
    <lineage>
        <taxon>Eukaryota</taxon>
        <taxon>Metazoa</taxon>
        <taxon>Cnidaria</taxon>
        <taxon>Anthozoa</taxon>
        <taxon>Hexacorallia</taxon>
        <taxon>Actiniaria</taxon>
        <taxon>Edwardsiidae</taxon>
        <taxon>Nematostella</taxon>
    </lineage>
</organism>
<evidence type="ECO:0000259" key="3">
    <source>
        <dbReference type="Pfam" id="PF10170"/>
    </source>
</evidence>
<reference evidence="4 5" key="1">
    <citation type="journal article" date="2007" name="Science">
        <title>Sea anemone genome reveals ancestral eumetazoan gene repertoire and genomic organization.</title>
        <authorList>
            <person name="Putnam N.H."/>
            <person name="Srivastava M."/>
            <person name="Hellsten U."/>
            <person name="Dirks B."/>
            <person name="Chapman J."/>
            <person name="Salamov A."/>
            <person name="Terry A."/>
            <person name="Shapiro H."/>
            <person name="Lindquist E."/>
            <person name="Kapitonov V.V."/>
            <person name="Jurka J."/>
            <person name="Genikhovich G."/>
            <person name="Grigoriev I.V."/>
            <person name="Lucas S.M."/>
            <person name="Steele R.E."/>
            <person name="Finnerty J.R."/>
            <person name="Technau U."/>
            <person name="Martindale M.Q."/>
            <person name="Rokhsar D.S."/>
        </authorList>
    </citation>
    <scope>NUCLEOTIDE SEQUENCE [LARGE SCALE GENOMIC DNA]</scope>
    <source>
        <strain evidence="5">CH2 X CH6</strain>
    </source>
</reference>
<protein>
    <recommendedName>
        <fullName evidence="2">Cysteine-rich DPF motif domain-containing protein 1</fullName>
    </recommendedName>
</protein>
<dbReference type="EMBL" id="DS469512">
    <property type="protein sequence ID" value="EDO48837.1"/>
    <property type="molecule type" value="Genomic_DNA"/>
</dbReference>
<dbReference type="InParanoid" id="A7RIP9"/>
<evidence type="ECO:0000256" key="1">
    <source>
        <dbReference type="ARBA" id="ARBA00007917"/>
    </source>
</evidence>
<dbReference type="OMA" id="CDMHELV"/>
<evidence type="ECO:0000313" key="5">
    <source>
        <dbReference type="Proteomes" id="UP000001593"/>
    </source>
</evidence>
<accession>A7RIP9</accession>
<comment type="similarity">
    <text evidence="1">Belongs to the CDPF1 family.</text>
</comment>
<dbReference type="PRINTS" id="PR01995">
    <property type="entry name" value="UPF0595"/>
</dbReference>
<dbReference type="eggNOG" id="KOG4543">
    <property type="taxonomic scope" value="Eukaryota"/>
</dbReference>
<dbReference type="InterPro" id="IPR018785">
    <property type="entry name" value="CDPF1_dom"/>
</dbReference>
<evidence type="ECO:0000313" key="4">
    <source>
        <dbReference type="EMBL" id="EDO48837.1"/>
    </source>
</evidence>
<proteinExistence type="inferred from homology"/>
<name>A7RIP9_NEMVE</name>
<feature type="domain" description="Cysteine-rich DPF motif" evidence="3">
    <location>
        <begin position="20"/>
        <end position="111"/>
    </location>
</feature>
<dbReference type="AlphaFoldDB" id="A7RIP9"/>
<dbReference type="PANTHER" id="PTHR31849">
    <property type="entry name" value="CYSTEINE-RICH PDF MOTIF DOMAIN-CONTAINING PROTEIN 1"/>
    <property type="match status" value="1"/>
</dbReference>
<dbReference type="PhylomeDB" id="A7RIP9"/>
<dbReference type="Proteomes" id="UP000001593">
    <property type="component" value="Unassembled WGS sequence"/>
</dbReference>
<dbReference type="Pfam" id="PF10170">
    <property type="entry name" value="C6_DPF"/>
    <property type="match status" value="1"/>
</dbReference>
<dbReference type="InterPro" id="IPR042426">
    <property type="entry name" value="CDPF1"/>
</dbReference>
<dbReference type="FunCoup" id="A7RIP9">
    <property type="interactions" value="13"/>
</dbReference>
<sequence>MAELQGADRVDAEEENERVFACSLCDFNCRYEYFGNKPPFSQAVLLLEKAYVIKDPFSPNKVHLTIGGVCCLCSKNVCIGQNCSIFYTKRFCVPCVKDNIADFPSEIQSEVVNK</sequence>
<gene>
    <name evidence="4" type="ORF">NEMVEDRAFT_v1g197701</name>
</gene>